<proteinExistence type="predicted"/>
<organism evidence="1 2">
    <name type="scientific">Cohaesibacter gelatinilyticus</name>
    <dbReference type="NCBI Taxonomy" id="372072"/>
    <lineage>
        <taxon>Bacteria</taxon>
        <taxon>Pseudomonadati</taxon>
        <taxon>Pseudomonadota</taxon>
        <taxon>Alphaproteobacteria</taxon>
        <taxon>Hyphomicrobiales</taxon>
        <taxon>Cohaesibacteraceae</taxon>
    </lineage>
</organism>
<reference evidence="1 2" key="1">
    <citation type="submission" date="2017-09" db="EMBL/GenBank/DDBJ databases">
        <authorList>
            <person name="Ehlers B."/>
            <person name="Leendertz F.H."/>
        </authorList>
    </citation>
    <scope>NUCLEOTIDE SEQUENCE [LARGE SCALE GENOMIC DNA]</scope>
    <source>
        <strain evidence="1 2">DSM 18289</strain>
    </source>
</reference>
<accession>A0A285PDZ3</accession>
<gene>
    <name evidence="1" type="ORF">SAMN06265368_3028</name>
</gene>
<protein>
    <submittedName>
        <fullName evidence="1">Uncharacterized protein</fullName>
    </submittedName>
</protein>
<dbReference type="AlphaFoldDB" id="A0A285PDZ3"/>
<keyword evidence="2" id="KW-1185">Reference proteome</keyword>
<dbReference type="Proteomes" id="UP000219439">
    <property type="component" value="Unassembled WGS sequence"/>
</dbReference>
<evidence type="ECO:0000313" key="2">
    <source>
        <dbReference type="Proteomes" id="UP000219439"/>
    </source>
</evidence>
<dbReference type="OrthoDB" id="5540942at2"/>
<dbReference type="EMBL" id="OBEL01000003">
    <property type="protein sequence ID" value="SNZ19932.1"/>
    <property type="molecule type" value="Genomic_DNA"/>
</dbReference>
<sequence>MLELRIIRNLLSALFMIFCMNMAPTTVIANEIYTPKRGTEERTDVLNAIRPLIEARVGPPVEFVVDRLRIYQDWVFAVVNPQRPGGIAINKTDKNYRLSEFQDGLHTYVLLKYAYKRWNIVDYAIGPTDVFWEGDPLYEQFPRNFIY</sequence>
<evidence type="ECO:0000313" key="1">
    <source>
        <dbReference type="EMBL" id="SNZ19932.1"/>
    </source>
</evidence>
<dbReference type="RefSeq" id="WP_097154292.1">
    <property type="nucleotide sequence ID" value="NZ_OBEL01000003.1"/>
</dbReference>
<name>A0A285PDZ3_9HYPH</name>